<dbReference type="GO" id="GO:0046872">
    <property type="term" value="F:metal ion binding"/>
    <property type="evidence" value="ECO:0007669"/>
    <property type="project" value="UniProtKB-KW"/>
</dbReference>
<comment type="similarity">
    <text evidence="2">Belongs to the SurE nucleotidase family.</text>
</comment>
<evidence type="ECO:0000259" key="6">
    <source>
        <dbReference type="Pfam" id="PF01975"/>
    </source>
</evidence>
<dbReference type="Gene3D" id="3.40.1210.10">
    <property type="entry name" value="Survival protein SurE-like phosphatase/nucleotidase"/>
    <property type="match status" value="1"/>
</dbReference>
<reference evidence="7 8" key="1">
    <citation type="submission" date="2016-06" db="EMBL/GenBank/DDBJ databases">
        <authorList>
            <person name="Kjaerup R.B."/>
            <person name="Dalgaard T.S."/>
            <person name="Juul-Madsen H.R."/>
        </authorList>
    </citation>
    <scope>NUCLEOTIDE SEQUENCE [LARGE SCALE GENOMIC DNA]</scope>
    <source>
        <strain evidence="7 8">1165133.8</strain>
    </source>
</reference>
<dbReference type="Pfam" id="PF01975">
    <property type="entry name" value="SurE"/>
    <property type="match status" value="1"/>
</dbReference>
<evidence type="ECO:0000256" key="2">
    <source>
        <dbReference type="ARBA" id="ARBA00011062"/>
    </source>
</evidence>
<dbReference type="InterPro" id="IPR036523">
    <property type="entry name" value="SurE-like_sf"/>
</dbReference>
<organism evidence="7 8">
    <name type="scientific">Mycobacterium asiaticum</name>
    <dbReference type="NCBI Taxonomy" id="1790"/>
    <lineage>
        <taxon>Bacteria</taxon>
        <taxon>Bacillati</taxon>
        <taxon>Actinomycetota</taxon>
        <taxon>Actinomycetes</taxon>
        <taxon>Mycobacteriales</taxon>
        <taxon>Mycobacteriaceae</taxon>
        <taxon>Mycobacterium</taxon>
    </lineage>
</organism>
<accession>A0A1A3NRF6</accession>
<proteinExistence type="inferred from homology"/>
<evidence type="ECO:0000313" key="7">
    <source>
        <dbReference type="EMBL" id="OBK22907.1"/>
    </source>
</evidence>
<comment type="catalytic activity">
    <reaction evidence="1">
        <text>a ribonucleoside 5'-phosphate + H2O = a ribonucleoside + phosphate</text>
        <dbReference type="Rhea" id="RHEA:12484"/>
        <dbReference type="ChEBI" id="CHEBI:15377"/>
        <dbReference type="ChEBI" id="CHEBI:18254"/>
        <dbReference type="ChEBI" id="CHEBI:43474"/>
        <dbReference type="ChEBI" id="CHEBI:58043"/>
        <dbReference type="EC" id="3.1.3.5"/>
    </reaction>
</comment>
<dbReference type="PANTHER" id="PTHR30457:SF0">
    <property type="entry name" value="PHOSPHATASE, PUTATIVE (AFU_ORTHOLOGUE AFUA_4G01070)-RELATED"/>
    <property type="match status" value="1"/>
</dbReference>
<evidence type="ECO:0000256" key="1">
    <source>
        <dbReference type="ARBA" id="ARBA00000815"/>
    </source>
</evidence>
<dbReference type="EC" id="3.1.3.5" evidence="3"/>
<dbReference type="PANTHER" id="PTHR30457">
    <property type="entry name" value="5'-NUCLEOTIDASE SURE"/>
    <property type="match status" value="1"/>
</dbReference>
<dbReference type="SUPFAM" id="SSF64167">
    <property type="entry name" value="SurE-like"/>
    <property type="match status" value="1"/>
</dbReference>
<gene>
    <name evidence="7" type="ORF">A5634_06970</name>
</gene>
<dbReference type="OrthoDB" id="9780815at2"/>
<evidence type="ECO:0000256" key="3">
    <source>
        <dbReference type="ARBA" id="ARBA00012643"/>
    </source>
</evidence>
<dbReference type="RefSeq" id="WP_065145841.1">
    <property type="nucleotide sequence ID" value="NZ_LZLS01000184.1"/>
</dbReference>
<dbReference type="GO" id="GO:0008253">
    <property type="term" value="F:5'-nucleotidase activity"/>
    <property type="evidence" value="ECO:0007669"/>
    <property type="project" value="UniProtKB-EC"/>
</dbReference>
<name>A0A1A3NRF6_MYCAS</name>
<dbReference type="EMBL" id="LZLS01000184">
    <property type="protein sequence ID" value="OBK22907.1"/>
    <property type="molecule type" value="Genomic_DNA"/>
</dbReference>
<dbReference type="InterPro" id="IPR002828">
    <property type="entry name" value="SurE-like_Pase/nucleotidase"/>
</dbReference>
<protein>
    <recommendedName>
        <fullName evidence="3">5'-nucleotidase</fullName>
        <ecNumber evidence="3">3.1.3.5</ecNumber>
    </recommendedName>
</protein>
<dbReference type="Proteomes" id="UP000093928">
    <property type="component" value="Unassembled WGS sequence"/>
</dbReference>
<comment type="caution">
    <text evidence="7">The sequence shown here is derived from an EMBL/GenBank/DDBJ whole genome shotgun (WGS) entry which is preliminary data.</text>
</comment>
<evidence type="ECO:0000313" key="8">
    <source>
        <dbReference type="Proteomes" id="UP000093928"/>
    </source>
</evidence>
<sequence length="266" mass="27661">MPRALVTNDDGIDAPGLEALVIAAQGAGLDVIVAAPAEQSSGASAALSAVRRQGRTIVERRTLPRADDAEAWAVYAQPGHIVSAALNGWFVPRPDLVLSGINHGANVGRAVLHSGTVGAALTAKINDTRALAVSLDVALYPTGERHWGTAAGLLTPVLELLLESPRATALSLNVPDRPAAALDPIRHARLARGGSVQARVDEIGDGTLRLGEVEVADEPEEGTDSALLAAGHPTLTVLRSVEADEGDIVQKWLASLRNGHCSKKLR</sequence>
<evidence type="ECO:0000256" key="4">
    <source>
        <dbReference type="ARBA" id="ARBA00022723"/>
    </source>
</evidence>
<keyword evidence="5" id="KW-0378">Hydrolase</keyword>
<keyword evidence="4" id="KW-0479">Metal-binding</keyword>
<evidence type="ECO:0000256" key="5">
    <source>
        <dbReference type="ARBA" id="ARBA00022801"/>
    </source>
</evidence>
<feature type="domain" description="Survival protein SurE-like phosphatase/nucleotidase" evidence="6">
    <location>
        <begin position="5"/>
        <end position="192"/>
    </location>
</feature>
<dbReference type="InterPro" id="IPR030048">
    <property type="entry name" value="SurE"/>
</dbReference>
<dbReference type="AlphaFoldDB" id="A0A1A3NRF6"/>